<dbReference type="Pfam" id="PF12874">
    <property type="entry name" value="zf-met"/>
    <property type="match status" value="2"/>
</dbReference>
<reference evidence="3 4" key="1">
    <citation type="submission" date="2022-05" db="EMBL/GenBank/DDBJ databases">
        <authorList>
            <consortium name="Genoscope - CEA"/>
            <person name="William W."/>
        </authorList>
    </citation>
    <scope>NUCLEOTIDE SEQUENCE [LARGE SCALE GENOMIC DNA]</scope>
</reference>
<dbReference type="Gene3D" id="3.30.160.60">
    <property type="entry name" value="Classic Zinc Finger"/>
    <property type="match status" value="2"/>
</dbReference>
<name>A0ABN8RMJ1_9CNID</name>
<accession>A0ABN8RMJ1</accession>
<feature type="domain" description="C2H2-type" evidence="1">
    <location>
        <begin position="33"/>
        <end position="58"/>
    </location>
</feature>
<dbReference type="SUPFAM" id="SSF57667">
    <property type="entry name" value="beta-beta-alpha zinc fingers"/>
    <property type="match status" value="2"/>
</dbReference>
<feature type="domain" description="U1-type" evidence="2">
    <location>
        <begin position="30"/>
        <end position="65"/>
    </location>
</feature>
<proteinExistence type="predicted"/>
<dbReference type="EMBL" id="CALNXK010000280">
    <property type="protein sequence ID" value="CAH3180591.1"/>
    <property type="molecule type" value="Genomic_DNA"/>
</dbReference>
<dbReference type="SMART" id="SM00451">
    <property type="entry name" value="ZnF_U1"/>
    <property type="match status" value="2"/>
</dbReference>
<evidence type="ECO:0000259" key="1">
    <source>
        <dbReference type="SMART" id="SM00355"/>
    </source>
</evidence>
<gene>
    <name evidence="3" type="ORF">PLOB_00023774</name>
</gene>
<dbReference type="Proteomes" id="UP001159405">
    <property type="component" value="Unassembled WGS sequence"/>
</dbReference>
<protein>
    <submittedName>
        <fullName evidence="3">Uncharacterized protein</fullName>
    </submittedName>
</protein>
<comment type="caution">
    <text evidence="3">The sequence shown here is derived from an EMBL/GenBank/DDBJ whole genome shotgun (WGS) entry which is preliminary data.</text>
</comment>
<dbReference type="SMART" id="SM00355">
    <property type="entry name" value="ZnF_C2H2"/>
    <property type="match status" value="2"/>
</dbReference>
<organism evidence="3 4">
    <name type="scientific">Porites lobata</name>
    <dbReference type="NCBI Taxonomy" id="104759"/>
    <lineage>
        <taxon>Eukaryota</taxon>
        <taxon>Metazoa</taxon>
        <taxon>Cnidaria</taxon>
        <taxon>Anthozoa</taxon>
        <taxon>Hexacorallia</taxon>
        <taxon>Scleractinia</taxon>
        <taxon>Fungiina</taxon>
        <taxon>Poritidae</taxon>
        <taxon>Porites</taxon>
    </lineage>
</organism>
<keyword evidence="4" id="KW-1185">Reference proteome</keyword>
<feature type="domain" description="U1-type" evidence="2">
    <location>
        <begin position="68"/>
        <end position="102"/>
    </location>
</feature>
<feature type="domain" description="C2H2-type" evidence="1">
    <location>
        <begin position="71"/>
        <end position="95"/>
    </location>
</feature>
<sequence length="139" mass="16242">MADENGREIATGSGTKVSKRKLKRLQVEAASKLRCNLCVNKRFTSLKMYDDHMASKNHRKKELRKDTSGVWVCQACDLTLNSQTEWKKHLCGRRHHEKLTEWSLELFPTSSPIRQREIDLLNDSKYQEFEEDNEDGMVE</sequence>
<dbReference type="InterPro" id="IPR013087">
    <property type="entry name" value="Znf_C2H2_type"/>
</dbReference>
<evidence type="ECO:0000313" key="3">
    <source>
        <dbReference type="EMBL" id="CAH3180591.1"/>
    </source>
</evidence>
<evidence type="ECO:0000313" key="4">
    <source>
        <dbReference type="Proteomes" id="UP001159405"/>
    </source>
</evidence>
<dbReference type="InterPro" id="IPR003604">
    <property type="entry name" value="Matrin/U1-like-C_Znf_C2H2"/>
</dbReference>
<dbReference type="InterPro" id="IPR036236">
    <property type="entry name" value="Znf_C2H2_sf"/>
</dbReference>
<evidence type="ECO:0000259" key="2">
    <source>
        <dbReference type="SMART" id="SM00451"/>
    </source>
</evidence>